<dbReference type="SMART" id="SM01041">
    <property type="entry name" value="BRO1"/>
    <property type="match status" value="1"/>
</dbReference>
<feature type="domain" description="BRO1" evidence="2">
    <location>
        <begin position="1"/>
        <end position="411"/>
    </location>
</feature>
<dbReference type="GO" id="GO:0043328">
    <property type="term" value="P:protein transport to vacuole involved in ubiquitin-dependent protein catabolic process via the multivesicular body sorting pathway"/>
    <property type="evidence" value="ECO:0007669"/>
    <property type="project" value="TreeGrafter"/>
</dbReference>
<reference evidence="3" key="1">
    <citation type="submission" date="2021-01" db="EMBL/GenBank/DDBJ databases">
        <authorList>
            <consortium name="Genoscope - CEA"/>
            <person name="William W."/>
        </authorList>
    </citation>
    <scope>NUCLEOTIDE SEQUENCE</scope>
</reference>
<feature type="coiled-coil region" evidence="1">
    <location>
        <begin position="550"/>
        <end position="577"/>
    </location>
</feature>
<protein>
    <recommendedName>
        <fullName evidence="2">BRO1 domain-containing protein</fullName>
    </recommendedName>
</protein>
<dbReference type="PROSITE" id="PS51180">
    <property type="entry name" value="BRO1"/>
    <property type="match status" value="1"/>
</dbReference>
<keyword evidence="4" id="KW-1185">Reference proteome</keyword>
<sequence length="683" mass="80279">MNFGFRFKQAKPTKFPQSNNQTLLTIDDCRKRLLNFQQQDCLKGNLEACSQLEKQLLEYLTLLDEILKQPLQEEITFSWNDSYEPNKFTQSNQWHYEYACQLYNLGILYYHQAQNEQQIKISLNKTRNMLWSYQRLQEVLPFINSKIVQQHSDLSVVHIYMLNSYAQAFGYKKLYDHFKTQKGNQEQLDSLSLLQEANKQYDSAIRYLIQSKQCNKKQIPPIIYNQLLEKLTNDSTISEVILYIGLGKLMSETAKEFPKEQRMGKAIAYINKAESAIATIFKKYKQKNEFLVTQQPQIAILKKEYVYLNDKVNKNPIAKEYELLPLPLKQDLIKPKAPDVYDQNYEQKQKQEDEKRLGVIKLIEEINSKKLQANQKLVEFQNTYTTIFNKYNLQFMLDAFQNAESLKLTPSIQEKVNFIKERGGWKGYQQQINKIHQLQQDQGRQLIKIKNMIEQQSQNEGNAEQGKKQLSQQQIEVFKRVLDDVQKRLLEASYINKNNEDQVQKVRDQLLFVEQNNNQMISSKIQTSLQESQKFYRQNIQNLRTLSLSIEIISNKLELIKQQLASLEKYIDDLRLDKSMNTGLDQFLQQQVMKIINQKINDYNAIFQSINLTQLEEASNQLTQHTTFMDIANQDEAEFENSLLTITEAFQNLDYGQQFYESISLQITQIASALQELINSVNK</sequence>
<dbReference type="GO" id="GO:0005768">
    <property type="term" value="C:endosome"/>
    <property type="evidence" value="ECO:0007669"/>
    <property type="project" value="TreeGrafter"/>
</dbReference>
<dbReference type="PANTHER" id="PTHR23030:SF30">
    <property type="entry name" value="TYROSINE-PROTEIN PHOSPHATASE NON-RECEPTOR TYPE 23"/>
    <property type="match status" value="1"/>
</dbReference>
<dbReference type="AlphaFoldDB" id="A0A8S1YPK4"/>
<name>A0A8S1YPK4_PAROT</name>
<comment type="caution">
    <text evidence="3">The sequence shown here is derived from an EMBL/GenBank/DDBJ whole genome shotgun (WGS) entry which is preliminary data.</text>
</comment>
<dbReference type="InterPro" id="IPR004328">
    <property type="entry name" value="BRO1_dom"/>
</dbReference>
<dbReference type="OMA" id="WHYEYAC"/>
<keyword evidence="1" id="KW-0175">Coiled coil</keyword>
<organism evidence="3 4">
    <name type="scientific">Paramecium octaurelia</name>
    <dbReference type="NCBI Taxonomy" id="43137"/>
    <lineage>
        <taxon>Eukaryota</taxon>
        <taxon>Sar</taxon>
        <taxon>Alveolata</taxon>
        <taxon>Ciliophora</taxon>
        <taxon>Intramacronucleata</taxon>
        <taxon>Oligohymenophorea</taxon>
        <taxon>Peniculida</taxon>
        <taxon>Parameciidae</taxon>
        <taxon>Paramecium</taxon>
    </lineage>
</organism>
<dbReference type="EMBL" id="CAJJDP010000163">
    <property type="protein sequence ID" value="CAD8213264.1"/>
    <property type="molecule type" value="Genomic_DNA"/>
</dbReference>
<evidence type="ECO:0000259" key="2">
    <source>
        <dbReference type="PROSITE" id="PS51180"/>
    </source>
</evidence>
<gene>
    <name evidence="3" type="ORF">POCTA_138.1.T1610029</name>
</gene>
<dbReference type="PANTHER" id="PTHR23030">
    <property type="entry name" value="PCD6 INTERACTING PROTEIN-RELATED"/>
    <property type="match status" value="1"/>
</dbReference>
<dbReference type="Proteomes" id="UP000683925">
    <property type="component" value="Unassembled WGS sequence"/>
</dbReference>
<evidence type="ECO:0000256" key="1">
    <source>
        <dbReference type="SAM" id="Coils"/>
    </source>
</evidence>
<dbReference type="OrthoDB" id="300595at2759"/>
<evidence type="ECO:0000313" key="4">
    <source>
        <dbReference type="Proteomes" id="UP000683925"/>
    </source>
</evidence>
<proteinExistence type="predicted"/>
<evidence type="ECO:0000313" key="3">
    <source>
        <dbReference type="EMBL" id="CAD8213264.1"/>
    </source>
</evidence>
<accession>A0A8S1YPK4</accession>